<feature type="compositionally biased region" description="Low complexity" evidence="4">
    <location>
        <begin position="1302"/>
        <end position="1314"/>
    </location>
</feature>
<dbReference type="InterPro" id="IPR016024">
    <property type="entry name" value="ARM-type_fold"/>
</dbReference>
<evidence type="ECO:0000256" key="1">
    <source>
        <dbReference type="ARBA" id="ARBA00007657"/>
    </source>
</evidence>
<feature type="compositionally biased region" description="Basic and acidic residues" evidence="4">
    <location>
        <begin position="1338"/>
        <end position="1351"/>
    </location>
</feature>
<dbReference type="Pfam" id="PF25782">
    <property type="entry name" value="TPR_CAND1"/>
    <property type="match status" value="1"/>
</dbReference>
<reference evidence="6 7" key="1">
    <citation type="submission" date="2020-05" db="EMBL/GenBank/DDBJ databases">
        <title>Ceratocystis lukuohia genome.</title>
        <authorList>
            <person name="Harrington T.C."/>
            <person name="Kim K."/>
            <person name="Mayers C.G."/>
        </authorList>
    </citation>
    <scope>NUCLEOTIDE SEQUENCE [LARGE SCALE GENOMIC DNA]</scope>
    <source>
        <strain evidence="6 7">C4212</strain>
    </source>
</reference>
<dbReference type="InterPro" id="IPR013932">
    <property type="entry name" value="TATA-bd_TIP120"/>
</dbReference>
<dbReference type="Proteomes" id="UP001610728">
    <property type="component" value="Unassembled WGS sequence"/>
</dbReference>
<feature type="domain" description="TATA-binding protein interacting (TIP20)" evidence="5">
    <location>
        <begin position="1130"/>
        <end position="1295"/>
    </location>
</feature>
<dbReference type="Pfam" id="PF08623">
    <property type="entry name" value="TIP120"/>
    <property type="match status" value="1"/>
</dbReference>
<comment type="caution">
    <text evidence="6">The sequence shown here is derived from an EMBL/GenBank/DDBJ whole genome shotgun (WGS) entry which is preliminary data.</text>
</comment>
<feature type="region of interest" description="Disordered" evidence="4">
    <location>
        <begin position="1301"/>
        <end position="1419"/>
    </location>
</feature>
<dbReference type="InterPro" id="IPR011989">
    <property type="entry name" value="ARM-like"/>
</dbReference>
<dbReference type="InterPro" id="IPR039852">
    <property type="entry name" value="CAND1/CAND2"/>
</dbReference>
<dbReference type="PANTHER" id="PTHR12696">
    <property type="entry name" value="TIP120"/>
    <property type="match status" value="1"/>
</dbReference>
<protein>
    <submittedName>
        <fullName evidence="6">Cullin-associated NEDD8-dissociated protein 1, C-terminal part</fullName>
    </submittedName>
</protein>
<dbReference type="Gene3D" id="1.25.10.10">
    <property type="entry name" value="Leucine-rich Repeat Variant"/>
    <property type="match status" value="1"/>
</dbReference>
<feature type="compositionally biased region" description="Acidic residues" evidence="4">
    <location>
        <begin position="361"/>
        <end position="390"/>
    </location>
</feature>
<accession>A0ABR4MDD2</accession>
<dbReference type="SUPFAM" id="SSF48371">
    <property type="entry name" value="ARM repeat"/>
    <property type="match status" value="1"/>
</dbReference>
<evidence type="ECO:0000256" key="2">
    <source>
        <dbReference type="ARBA" id="ARBA00022737"/>
    </source>
</evidence>
<evidence type="ECO:0000313" key="7">
    <source>
        <dbReference type="Proteomes" id="UP001610728"/>
    </source>
</evidence>
<comment type="similarity">
    <text evidence="1">Belongs to the CAND family.</text>
</comment>
<feature type="compositionally biased region" description="Basic residues" evidence="4">
    <location>
        <begin position="1318"/>
        <end position="1337"/>
    </location>
</feature>
<name>A0ABR4MDD2_9PEZI</name>
<feature type="region of interest" description="Disordered" evidence="4">
    <location>
        <begin position="360"/>
        <end position="390"/>
    </location>
</feature>
<gene>
    <name evidence="6" type="ORF">HOO65_060110</name>
</gene>
<evidence type="ECO:0000256" key="4">
    <source>
        <dbReference type="SAM" id="MobiDB-lite"/>
    </source>
</evidence>
<keyword evidence="2" id="KW-0677">Repeat</keyword>
<feature type="region of interest" description="Disordered" evidence="4">
    <location>
        <begin position="467"/>
        <end position="490"/>
    </location>
</feature>
<dbReference type="GeneID" id="98119506"/>
<organism evidence="6 7">
    <name type="scientific">Ceratocystis lukuohia</name>
    <dbReference type="NCBI Taxonomy" id="2019550"/>
    <lineage>
        <taxon>Eukaryota</taxon>
        <taxon>Fungi</taxon>
        <taxon>Dikarya</taxon>
        <taxon>Ascomycota</taxon>
        <taxon>Pezizomycotina</taxon>
        <taxon>Sordariomycetes</taxon>
        <taxon>Hypocreomycetidae</taxon>
        <taxon>Microascales</taxon>
        <taxon>Ceratocystidaceae</taxon>
        <taxon>Ceratocystis</taxon>
    </lineage>
</organism>
<evidence type="ECO:0000313" key="6">
    <source>
        <dbReference type="EMBL" id="KAL2886280.1"/>
    </source>
</evidence>
<feature type="compositionally biased region" description="Basic residues" evidence="4">
    <location>
        <begin position="1371"/>
        <end position="1381"/>
    </location>
</feature>
<evidence type="ECO:0000259" key="5">
    <source>
        <dbReference type="Pfam" id="PF08623"/>
    </source>
</evidence>
<sequence length="1419" mass="155459">MTGPPPTAASVSQLLPRLNDNDPDFRFMALTDLMQVLSVAKEDILHHDVHTASKAIEAVVSCLNDSNGEVQNLAVKCIGPLTTRIPLSLYGTLINAIIMLKLQHNADNSLTSLAIRNSIMAFPRPSASITDSAGMSSIMVITSRFLVSRLISPELRPESDYITNPYRIDLLENVNEVPEKLDVLIEVVRGLGAWLTKVEIELLLATLISCLSNPNSTSAVRKRAVVAISLITVYISDSALQNLVVQITQPLKDQKASPLIQRLYISIAGSMARSDPQRVGAFTSTLIPPIFQALGQEELDAHMELLANGDNGSAEFEDIRESALLALDNFLASCPQDMKPYTDQVVAAGLRFISFDPNYAADDDDEDMEDSDQDEDEDNDFDDDDFGDDDDTSWKVRRGAVKVLHTLIETRGGGDFLETGTLYSHIGPALIRRFGDRDESVRLEVISTLSMLIRKTEEIIFPTGQLEPTEIESGAAPTASRKRRRQSSNLETPISPVVSLEPAGGIRVDLARLSPGIVKESLKVLKGKLIPANQAVMKVLNSLVKARRGDIDDSFVPVVVAALNCLNTSGNNMTASTAAASGTASATPTTLKVTALVLIRDICRFKPSVLETQIEKIVSTLVSLIGEKFSKISSEAILTAKELVRSFIDTRSSLASSNFELTGMFDAIYSRVDPASNKIDTEVRQYSIEALGVLISRTLVPQFSNLLSDDRRHSGLQAIQARLSIETTKLTSIHTIEEIASFKAGSAQLEKSWIQAVMLELANDINKSKRIVRSASIKALKHLAAAAIGRMEPEIVRQVVTLLIPVVDSDDAYMVTSALWVWASFVQQEPRLMTTDEVSKAIVTMLNTRSASIALEPLLVLVSHIGKSGCGDTLMRQLLASAHNITDSTVYGRVIGSLLVAGGDSTGVSLDSFISELKPNPENDNRTALALTVLGEAGKQLGEKSPLDPNIFFVQFRPSFDRVSLAAAFALGRAGSGDVDKYLPLILEKLNAASDMQYLLILSLKEMLQNMSPDLMPHLKPIWSQLLTVANANLENRVVIAECLGRLVVLDSAFFMPKLQELLEHRTPMVRGLAIQAARYTLPESDEAFDTGLKSSLVSMLLVMLKESDMDNRRLGMMTLTSAVQNKPSIVLPRMGDLVPFIIDESKIKPELVREIMMGPFKHKVDDGLEVRKSAYETLYALLDTAFKSFSLPTFYDRVLAGLSDDHDIRSLCNLMIIKLASIVPKETTRRLDRIATAYQQVLSVKLKEGAVKQEIEKQGEAIKGVIHVTMVLVEKLHLAQSETGGETWSEYWRATAIIAPQKGQKGQSQKRSGVNGKSRKAIKREKKEKKEKKKKMDKMDQKSREEKDSMEIQAAELAQAKPASGQQGAKARKKKTKKNKGSNQGNGDFEGEKGSIGLRTTQQLVLLPHPSLSHHGSQ</sequence>
<dbReference type="RefSeq" id="XP_070857460.1">
    <property type="nucleotide sequence ID" value="XM_071003613.1"/>
</dbReference>
<keyword evidence="7" id="KW-1185">Reference proteome</keyword>
<keyword evidence="3" id="KW-0833">Ubl conjugation pathway</keyword>
<evidence type="ECO:0000256" key="3">
    <source>
        <dbReference type="ARBA" id="ARBA00022786"/>
    </source>
</evidence>
<proteinExistence type="inferred from homology"/>
<feature type="compositionally biased region" description="Low complexity" evidence="4">
    <location>
        <begin position="1407"/>
        <end position="1419"/>
    </location>
</feature>
<dbReference type="EMBL" id="JABSNW010000006">
    <property type="protein sequence ID" value="KAL2886280.1"/>
    <property type="molecule type" value="Genomic_DNA"/>
</dbReference>